<feature type="transmembrane region" description="Helical" evidence="6">
    <location>
        <begin position="6"/>
        <end position="22"/>
    </location>
</feature>
<evidence type="ECO:0000256" key="5">
    <source>
        <dbReference type="PROSITE-ProRule" id="PRU00421"/>
    </source>
</evidence>
<keyword evidence="6" id="KW-1133">Transmembrane helix</keyword>
<dbReference type="Proteomes" id="UP000886724">
    <property type="component" value="Unassembled WGS sequence"/>
</dbReference>
<keyword evidence="3" id="KW-0808">Transferase</keyword>
<dbReference type="InterPro" id="IPR001996">
    <property type="entry name" value="PTS_IIB_1"/>
</dbReference>
<keyword evidence="2" id="KW-0762">Sugar transport</keyword>
<comment type="caution">
    <text evidence="5">Lacks conserved residue(s) required for the propagation of feature annotation.</text>
</comment>
<name>A0A9D1XN05_9FIRM</name>
<dbReference type="EMBL" id="DXET01000252">
    <property type="protein sequence ID" value="HIX82533.1"/>
    <property type="molecule type" value="Genomic_DNA"/>
</dbReference>
<keyword evidence="1" id="KW-0813">Transport</keyword>
<keyword evidence="6" id="KW-0472">Membrane</keyword>
<evidence type="ECO:0000259" key="7">
    <source>
        <dbReference type="PROSITE" id="PS51098"/>
    </source>
</evidence>
<proteinExistence type="predicted"/>
<dbReference type="Gene3D" id="3.30.1360.60">
    <property type="entry name" value="Glucose permease domain IIB"/>
    <property type="match status" value="1"/>
</dbReference>
<keyword evidence="4" id="KW-0598">Phosphotransferase system</keyword>
<gene>
    <name evidence="8" type="ORF">H9980_11285</name>
</gene>
<dbReference type="SUPFAM" id="SSF55604">
    <property type="entry name" value="Glucose permease domain IIB"/>
    <property type="match status" value="1"/>
</dbReference>
<dbReference type="PANTHER" id="PTHR30009:SF4">
    <property type="entry name" value="PTS SYSTEM N-ACETYLGLUCOSAMINE-SPECIFIC EIICBA COMPONENT"/>
    <property type="match status" value="1"/>
</dbReference>
<accession>A0A9D1XN05</accession>
<feature type="domain" description="PTS EIIB type-1" evidence="7">
    <location>
        <begin position="39"/>
        <end position="113"/>
    </location>
</feature>
<dbReference type="PROSITE" id="PS51098">
    <property type="entry name" value="PTS_EIIB_TYPE_1"/>
    <property type="match status" value="1"/>
</dbReference>
<reference evidence="8" key="1">
    <citation type="journal article" date="2021" name="PeerJ">
        <title>Extensive microbial diversity within the chicken gut microbiome revealed by metagenomics and culture.</title>
        <authorList>
            <person name="Gilroy R."/>
            <person name="Ravi A."/>
            <person name="Getino M."/>
            <person name="Pursley I."/>
            <person name="Horton D.L."/>
            <person name="Alikhan N.F."/>
            <person name="Baker D."/>
            <person name="Gharbi K."/>
            <person name="Hall N."/>
            <person name="Watson M."/>
            <person name="Adriaenssens E.M."/>
            <person name="Foster-Nyarko E."/>
            <person name="Jarju S."/>
            <person name="Secka A."/>
            <person name="Antonio M."/>
            <person name="Oren A."/>
            <person name="Chaudhuri R.R."/>
            <person name="La Ragione R."/>
            <person name="Hildebrand F."/>
            <person name="Pallen M.J."/>
        </authorList>
    </citation>
    <scope>NUCLEOTIDE SEQUENCE</scope>
    <source>
        <strain evidence="8">ChiGjej1B1-14440</strain>
    </source>
</reference>
<dbReference type="AlphaFoldDB" id="A0A9D1XN05"/>
<evidence type="ECO:0000256" key="3">
    <source>
        <dbReference type="ARBA" id="ARBA00022679"/>
    </source>
</evidence>
<evidence type="ECO:0000313" key="8">
    <source>
        <dbReference type="EMBL" id="HIX82533.1"/>
    </source>
</evidence>
<comment type="caution">
    <text evidence="8">The sequence shown here is derived from an EMBL/GenBank/DDBJ whole genome shotgun (WGS) entry which is preliminary data.</text>
</comment>
<dbReference type="GO" id="GO:0015764">
    <property type="term" value="P:N-acetylglucosamine transport"/>
    <property type="evidence" value="ECO:0007669"/>
    <property type="project" value="TreeGrafter"/>
</dbReference>
<reference evidence="8" key="2">
    <citation type="submission" date="2021-04" db="EMBL/GenBank/DDBJ databases">
        <authorList>
            <person name="Gilroy R."/>
        </authorList>
    </citation>
    <scope>NUCLEOTIDE SEQUENCE</scope>
    <source>
        <strain evidence="8">ChiGjej1B1-14440</strain>
    </source>
</reference>
<keyword evidence="6" id="KW-0812">Transmembrane</keyword>
<dbReference type="PANTHER" id="PTHR30009">
    <property type="entry name" value="CYTOCHROME C-TYPE SYNTHESIS PROTEIN AND PTS TRANSMEMBRANE COMPONENT"/>
    <property type="match status" value="1"/>
</dbReference>
<evidence type="ECO:0000256" key="2">
    <source>
        <dbReference type="ARBA" id="ARBA00022597"/>
    </source>
</evidence>
<evidence type="ECO:0000256" key="6">
    <source>
        <dbReference type="SAM" id="Phobius"/>
    </source>
</evidence>
<dbReference type="GO" id="GO:0009401">
    <property type="term" value="P:phosphoenolpyruvate-dependent sugar phosphotransferase system"/>
    <property type="evidence" value="ECO:0007669"/>
    <property type="project" value="UniProtKB-KW"/>
</dbReference>
<protein>
    <submittedName>
        <fullName evidence="8">PTS transporter subunit EIIB</fullName>
    </submittedName>
</protein>
<evidence type="ECO:0000256" key="4">
    <source>
        <dbReference type="ARBA" id="ARBA00022683"/>
    </source>
</evidence>
<sequence>MNYLPYILIAIIVIVILAYIFIKSMKNKGPKQVTSADIPVDVNKIIEAVGGKSNIKETTATSSKVTFFVNDDNLVDNEKLKALGASGIVQTTNKVTAILGKYSKEISRVINDQ</sequence>
<dbReference type="GO" id="GO:0090563">
    <property type="term" value="F:protein-phosphocysteine-sugar phosphotransferase activity"/>
    <property type="evidence" value="ECO:0007669"/>
    <property type="project" value="TreeGrafter"/>
</dbReference>
<evidence type="ECO:0000313" key="9">
    <source>
        <dbReference type="Proteomes" id="UP000886724"/>
    </source>
</evidence>
<organism evidence="8 9">
    <name type="scientific">Candidatus Erysipelatoclostridium merdavium</name>
    <dbReference type="NCBI Taxonomy" id="2838566"/>
    <lineage>
        <taxon>Bacteria</taxon>
        <taxon>Bacillati</taxon>
        <taxon>Bacillota</taxon>
        <taxon>Erysipelotrichia</taxon>
        <taxon>Erysipelotrichales</taxon>
        <taxon>Erysipelotrichales incertae sedis</taxon>
    </lineage>
</organism>
<dbReference type="InterPro" id="IPR050429">
    <property type="entry name" value="PTS_Glucose_EIICBA"/>
</dbReference>
<evidence type="ECO:0000256" key="1">
    <source>
        <dbReference type="ARBA" id="ARBA00022448"/>
    </source>
</evidence>
<dbReference type="GO" id="GO:0005886">
    <property type="term" value="C:plasma membrane"/>
    <property type="evidence" value="ECO:0007669"/>
    <property type="project" value="TreeGrafter"/>
</dbReference>
<dbReference type="GO" id="GO:0008982">
    <property type="term" value="F:protein-N(PI)-phosphohistidine-sugar phosphotransferase activity"/>
    <property type="evidence" value="ECO:0007669"/>
    <property type="project" value="InterPro"/>
</dbReference>
<dbReference type="InterPro" id="IPR036878">
    <property type="entry name" value="Glu_permease_IIB"/>
</dbReference>